<protein>
    <recommendedName>
        <fullName evidence="5">Secreted protein</fullName>
    </recommendedName>
</protein>
<dbReference type="Proteomes" id="UP000198727">
    <property type="component" value="Unassembled WGS sequence"/>
</dbReference>
<proteinExistence type="predicted"/>
<feature type="chain" id="PRO_5039573067" description="Secreted protein" evidence="2">
    <location>
        <begin position="28"/>
        <end position="309"/>
    </location>
</feature>
<accession>A0A1I5K606</accession>
<feature type="compositionally biased region" description="Basic and acidic residues" evidence="1">
    <location>
        <begin position="84"/>
        <end position="98"/>
    </location>
</feature>
<feature type="signal peptide" evidence="2">
    <location>
        <begin position="1"/>
        <end position="27"/>
    </location>
</feature>
<evidence type="ECO:0000313" key="4">
    <source>
        <dbReference type="Proteomes" id="UP000198727"/>
    </source>
</evidence>
<evidence type="ECO:0000313" key="3">
    <source>
        <dbReference type="EMBL" id="SFO80544.1"/>
    </source>
</evidence>
<evidence type="ECO:0000256" key="1">
    <source>
        <dbReference type="SAM" id="MobiDB-lite"/>
    </source>
</evidence>
<organism evidence="3 4">
    <name type="scientific">Amycolatopsis arida</name>
    <dbReference type="NCBI Taxonomy" id="587909"/>
    <lineage>
        <taxon>Bacteria</taxon>
        <taxon>Bacillati</taxon>
        <taxon>Actinomycetota</taxon>
        <taxon>Actinomycetes</taxon>
        <taxon>Pseudonocardiales</taxon>
        <taxon>Pseudonocardiaceae</taxon>
        <taxon>Amycolatopsis</taxon>
    </lineage>
</organism>
<reference evidence="4" key="1">
    <citation type="submission" date="2016-10" db="EMBL/GenBank/DDBJ databases">
        <authorList>
            <person name="Varghese N."/>
            <person name="Submissions S."/>
        </authorList>
    </citation>
    <scope>NUCLEOTIDE SEQUENCE [LARGE SCALE GENOMIC DNA]</scope>
    <source>
        <strain evidence="4">CGMCC 4.5579</strain>
    </source>
</reference>
<evidence type="ECO:0000256" key="2">
    <source>
        <dbReference type="SAM" id="SignalP"/>
    </source>
</evidence>
<keyword evidence="2" id="KW-0732">Signal</keyword>
<dbReference type="EMBL" id="FOWW01000001">
    <property type="protein sequence ID" value="SFO80544.1"/>
    <property type="molecule type" value="Genomic_DNA"/>
</dbReference>
<name>A0A1I5K606_9PSEU</name>
<sequence length="309" mass="33952">MKKRLRRIGVCLAAGVALLIAASPAWATAGEFRSESEAIEEFVDRIHERFGLVVDGSDYETRNHGQAVYIVRKGAPVTATRSTELGHRASGDQPRLEKSFSPGLSSPPTPTEAKIQVDQGEVTVQQGIAWYQPECWSNNNPPLTDPKDAGWMDACWQWGDMNYSGASRANFAFRMYATCKPGEADYYELKECYVDSVRHSTSAPLVWNDWSPKSTVDLGGCGQVQLQVGVGPVTGGATVSTCEELIPEREVDPADMRTRWVGDAYWKDEVRETGQIVSIGVAYGAQAVIQPSFGYFYAECSWAGFPWCG</sequence>
<feature type="region of interest" description="Disordered" evidence="1">
    <location>
        <begin position="81"/>
        <end position="112"/>
    </location>
</feature>
<gene>
    <name evidence="3" type="ORF">SAMN05421810_1018</name>
</gene>
<dbReference type="AlphaFoldDB" id="A0A1I5K606"/>
<evidence type="ECO:0008006" key="5">
    <source>
        <dbReference type="Google" id="ProtNLM"/>
    </source>
</evidence>
<keyword evidence="4" id="KW-1185">Reference proteome</keyword>